<dbReference type="GO" id="GO:0004565">
    <property type="term" value="F:beta-galactosidase activity"/>
    <property type="evidence" value="ECO:0007669"/>
    <property type="project" value="UniProtKB-EC"/>
</dbReference>
<evidence type="ECO:0000256" key="2">
    <source>
        <dbReference type="ARBA" id="ARBA00009809"/>
    </source>
</evidence>
<dbReference type="InterPro" id="IPR025972">
    <property type="entry name" value="BetaGal_dom3"/>
</dbReference>
<dbReference type="FunFam" id="2.102.20.10:FF:000001">
    <property type="entry name" value="Beta-galactosidase A"/>
    <property type="match status" value="1"/>
</dbReference>
<dbReference type="InterPro" id="IPR008979">
    <property type="entry name" value="Galactose-bd-like_sf"/>
</dbReference>
<evidence type="ECO:0000256" key="5">
    <source>
        <dbReference type="ARBA" id="ARBA00022801"/>
    </source>
</evidence>
<dbReference type="Gene3D" id="2.60.390.10">
    <property type="entry name" value="Beta-galactosidase, domain 3"/>
    <property type="match status" value="1"/>
</dbReference>
<dbReference type="SUPFAM" id="SSF117100">
    <property type="entry name" value="Beta-galactosidase LacA, domain 3"/>
    <property type="match status" value="1"/>
</dbReference>
<keyword evidence="12" id="KW-1185">Reference proteome</keyword>
<dbReference type="InterPro" id="IPR036833">
    <property type="entry name" value="BetaGal_dom3_sf"/>
</dbReference>
<comment type="caution">
    <text evidence="11">The sequence shown here is derived from an EMBL/GenBank/DDBJ whole genome shotgun (WGS) entry which is preliminary data.</text>
</comment>
<evidence type="ECO:0000256" key="1">
    <source>
        <dbReference type="ARBA" id="ARBA00001412"/>
    </source>
</evidence>
<proteinExistence type="inferred from homology"/>
<dbReference type="SUPFAM" id="SSF51445">
    <property type="entry name" value="(Trans)glycosidases"/>
    <property type="match status" value="1"/>
</dbReference>
<dbReference type="Pfam" id="PF01301">
    <property type="entry name" value="Glyco_hydro_35"/>
    <property type="match status" value="1"/>
</dbReference>
<evidence type="ECO:0000256" key="4">
    <source>
        <dbReference type="ARBA" id="ARBA00022729"/>
    </source>
</evidence>
<dbReference type="FunFam" id="3.20.20.80:FF:000040">
    <property type="entry name" value="Beta-galactosidase A"/>
    <property type="match status" value="1"/>
</dbReference>
<organism evidence="11 12">
    <name type="scientific">Diaporthe helianthi</name>
    <dbReference type="NCBI Taxonomy" id="158607"/>
    <lineage>
        <taxon>Eukaryota</taxon>
        <taxon>Fungi</taxon>
        <taxon>Dikarya</taxon>
        <taxon>Ascomycota</taxon>
        <taxon>Pezizomycotina</taxon>
        <taxon>Sordariomycetes</taxon>
        <taxon>Sordariomycetidae</taxon>
        <taxon>Diaporthales</taxon>
        <taxon>Diaporthaceae</taxon>
        <taxon>Diaporthe</taxon>
    </lineage>
</organism>
<evidence type="ECO:0000313" key="12">
    <source>
        <dbReference type="Proteomes" id="UP000094444"/>
    </source>
</evidence>
<dbReference type="Pfam" id="PF13364">
    <property type="entry name" value="BetaGal_ABD2"/>
    <property type="match status" value="2"/>
</dbReference>
<evidence type="ECO:0000256" key="9">
    <source>
        <dbReference type="SAM" id="SignalP"/>
    </source>
</evidence>
<dbReference type="Gene3D" id="2.102.20.10">
    <property type="entry name" value="Beta-galactosidase, domain 2"/>
    <property type="match status" value="1"/>
</dbReference>
<keyword evidence="6" id="KW-0325">Glycoprotein</keyword>
<comment type="catalytic activity">
    <reaction evidence="1">
        <text>Hydrolysis of terminal non-reducing beta-D-galactose residues in beta-D-galactosides.</text>
        <dbReference type="EC" id="3.2.1.23"/>
    </reaction>
</comment>
<evidence type="ECO:0000256" key="8">
    <source>
        <dbReference type="RuleBase" id="RU003679"/>
    </source>
</evidence>
<dbReference type="InParanoid" id="A0A2P5I4C8"/>
<dbReference type="Gene3D" id="3.20.20.80">
    <property type="entry name" value="Glycosidases"/>
    <property type="match status" value="1"/>
</dbReference>
<dbReference type="InterPro" id="IPR037110">
    <property type="entry name" value="Betagal_dom2_sf"/>
</dbReference>
<feature type="chain" id="PRO_5015188904" description="beta-galactosidase" evidence="9">
    <location>
        <begin position="24"/>
        <end position="1051"/>
    </location>
</feature>
<dbReference type="Pfam" id="PF13363">
    <property type="entry name" value="BetaGal_dom3"/>
    <property type="match status" value="1"/>
</dbReference>
<dbReference type="Pfam" id="PF10435">
    <property type="entry name" value="BetaGal_dom2"/>
    <property type="match status" value="1"/>
</dbReference>
<evidence type="ECO:0000259" key="10">
    <source>
        <dbReference type="SMART" id="SM01029"/>
    </source>
</evidence>
<comment type="similarity">
    <text evidence="2 8">Belongs to the glycosyl hydrolase 35 family.</text>
</comment>
<reference evidence="11" key="1">
    <citation type="submission" date="2017-09" db="EMBL/GenBank/DDBJ databases">
        <title>Polyketide synthases of a Diaporthe helianthi virulent isolate.</title>
        <authorList>
            <person name="Baroncelli R."/>
        </authorList>
    </citation>
    <scope>NUCLEOTIDE SEQUENCE [LARGE SCALE GENOMIC DNA]</scope>
    <source>
        <strain evidence="11">7/96</strain>
    </source>
</reference>
<dbReference type="InterPro" id="IPR031330">
    <property type="entry name" value="Gly_Hdrlase_35_cat"/>
</dbReference>
<dbReference type="SUPFAM" id="SSF51011">
    <property type="entry name" value="Glycosyl hydrolase domain"/>
    <property type="match status" value="1"/>
</dbReference>
<dbReference type="InterPro" id="IPR017853">
    <property type="entry name" value="GH"/>
</dbReference>
<dbReference type="Gene3D" id="2.60.120.260">
    <property type="entry name" value="Galactose-binding domain-like"/>
    <property type="match status" value="2"/>
</dbReference>
<dbReference type="PRINTS" id="PR00742">
    <property type="entry name" value="GLHYDRLASE35"/>
</dbReference>
<dbReference type="Proteomes" id="UP000094444">
    <property type="component" value="Unassembled WGS sequence"/>
</dbReference>
<dbReference type="OrthoDB" id="1657402at2759"/>
<feature type="domain" description="Beta-galactosidase" evidence="10">
    <location>
        <begin position="408"/>
        <end position="592"/>
    </location>
</feature>
<name>A0A2P5I4C8_DIAHE</name>
<keyword evidence="5 11" id="KW-0378">Hydrolase</keyword>
<keyword evidence="7" id="KW-0326">Glycosidase</keyword>
<evidence type="ECO:0000256" key="6">
    <source>
        <dbReference type="ARBA" id="ARBA00023180"/>
    </source>
</evidence>
<keyword evidence="4 9" id="KW-0732">Signal</keyword>
<gene>
    <name evidence="11" type="ORF">DHEL01_v204236</name>
</gene>
<feature type="signal peptide" evidence="9">
    <location>
        <begin position="1"/>
        <end position="23"/>
    </location>
</feature>
<sequence>MRQFGKAAALAWALTAGLSQVLAQDNNSTGSPSADWPLHNNSLTTLVEWDHYSFHVNGQRLFVFSGEFHYWRFPVPELWRDLLEKVKAAGFNAFSIYGHWGFHSPSDGVLDFETGAHDFTRIMDLAKELAMYMIVRPGPYVNAETNAGGYPLWVTTGEYGTLRNNDPRYTAAWTPYWTEMSSLIAPHLITNGGNVILFQIENEFGQQWRNVAAKTPNVAAGEYMQLLQDSARASGIDVPLTHNDPNMRTFSWSKDYSDGIGNVDVVGLDSYPSCWSCDLTECTGTNGKYVAYQTVDYYDYFQKFSPTQPNFMPEFQGGSYNPWGGPEGGCPADIGADFANMFYRNLIFQRATAISLYMLFGGTNWGWLATPVVASSYDYSSPVSENRAIGDKYYETKLLTMFTRVAPGLAKTDRVGNGTAYSENKAITTAELRNPDTGAAFYATMHLDSTSATLETFRLNVTTSRGAKTIPQYGGSIAINGHQAKVLPVDFSFGSKNLLYTTAEVLTYSIVDGKEVLAVWVPAGESGELVIEGAATASLSKATANTTSTTVNIVSGNSSVAINWSNTSGMTVVNLGDGAQVVILDRPSAYVFWAPSLGNDPLYPVNSTVLVQGPYLVRSASITDNTLEIVGDIDGDKNSLTIFAPSVESVTWNGVELSTVSKDGNMLTATVATPEPFTLPTLGPWKWHDSLPEIQPNYTVSPKVWVTADHQNTSNPSKPASNNPVLFLDDYHIHVGNSIYRATFPSTASSAPPSGVYLNITGGKAFGYSAWLNGGYIGSYLGASTAATGQTELSFANATLAAEGRDNVLVVVMDNSGHDQTTGALAPRGIWNATLLGPTTETRFSDWKIAGPAGGEDNIDPIRSVYNEGGLYAERVGMHLPGYPDDEQDWKAVVGSSNTTTTTTPTTLVVPAAGIRVFRTVVPLSVPKGLDVSISFRFSAPGNGSSRSTYVPEDADAARSNQVRALLFVNGYQYGRFNPYIGNQITFPVPTGILDYDGDNTIAVTLWSQSAQGVEVRLEWSLEYVHTTGYDMGFDAEYLRPGWSEDRLAYA</sequence>
<dbReference type="SUPFAM" id="SSF49785">
    <property type="entry name" value="Galactose-binding domain-like"/>
    <property type="match status" value="2"/>
</dbReference>
<accession>A0A2P5I4C8</accession>
<dbReference type="PANTHER" id="PTHR23421">
    <property type="entry name" value="BETA-GALACTOSIDASE RELATED"/>
    <property type="match status" value="1"/>
</dbReference>
<dbReference type="EMBL" id="MAVT02000276">
    <property type="protein sequence ID" value="POS77357.1"/>
    <property type="molecule type" value="Genomic_DNA"/>
</dbReference>
<evidence type="ECO:0000256" key="7">
    <source>
        <dbReference type="ARBA" id="ARBA00023295"/>
    </source>
</evidence>
<dbReference type="InterPro" id="IPR018954">
    <property type="entry name" value="Betagal_dom2"/>
</dbReference>
<dbReference type="InterPro" id="IPR001944">
    <property type="entry name" value="Glycoside_Hdrlase_35"/>
</dbReference>
<dbReference type="SMART" id="SM01029">
    <property type="entry name" value="BetaGal_dom2"/>
    <property type="match status" value="1"/>
</dbReference>
<protein>
    <recommendedName>
        <fullName evidence="3">beta-galactosidase</fullName>
        <ecNumber evidence="3">3.2.1.23</ecNumber>
    </recommendedName>
</protein>
<dbReference type="STRING" id="158607.A0A2P5I4C8"/>
<dbReference type="InterPro" id="IPR025300">
    <property type="entry name" value="BetaGal_jelly_roll_dom"/>
</dbReference>
<dbReference type="GO" id="GO:0005975">
    <property type="term" value="P:carbohydrate metabolic process"/>
    <property type="evidence" value="ECO:0007669"/>
    <property type="project" value="InterPro"/>
</dbReference>
<dbReference type="AlphaFoldDB" id="A0A2P5I4C8"/>
<dbReference type="EC" id="3.2.1.23" evidence="3"/>
<evidence type="ECO:0000256" key="3">
    <source>
        <dbReference type="ARBA" id="ARBA00012756"/>
    </source>
</evidence>
<evidence type="ECO:0000313" key="11">
    <source>
        <dbReference type="EMBL" id="POS77357.1"/>
    </source>
</evidence>